<keyword evidence="6" id="KW-1185">Reference proteome</keyword>
<dbReference type="EMBL" id="JAVDQD010000001">
    <property type="protein sequence ID" value="MDR6238074.1"/>
    <property type="molecule type" value="Genomic_DNA"/>
</dbReference>
<sequence>MMKKTILVLALAMVSAFAGFAQGVVKIGYTDVNYVLSLMPEAKQIDQQLKEHEKQLANQVQAKMQEFQAKVAQFQQEAPNMIPEVRADKEKELQGLQVSIQEFQQNAQVSLQKKQLELLQPVYDKIQNAINTVAKDNGYTYVFSSNVEGLPVLLYAEDKDNISDLVLKNLGVTPPTE</sequence>
<organism evidence="5 6">
    <name type="scientific">Aureibacter tunicatorum</name>
    <dbReference type="NCBI Taxonomy" id="866807"/>
    <lineage>
        <taxon>Bacteria</taxon>
        <taxon>Pseudomonadati</taxon>
        <taxon>Bacteroidota</taxon>
        <taxon>Cytophagia</taxon>
        <taxon>Cytophagales</taxon>
        <taxon>Persicobacteraceae</taxon>
        <taxon>Aureibacter</taxon>
    </lineage>
</organism>
<accession>A0AAE4BPK2</accession>
<dbReference type="InterPro" id="IPR024930">
    <property type="entry name" value="Skp_dom_sf"/>
</dbReference>
<dbReference type="Proteomes" id="UP001185092">
    <property type="component" value="Unassembled WGS sequence"/>
</dbReference>
<evidence type="ECO:0000256" key="4">
    <source>
        <dbReference type="SAM" id="SignalP"/>
    </source>
</evidence>
<evidence type="ECO:0000256" key="1">
    <source>
        <dbReference type="ARBA" id="ARBA00009091"/>
    </source>
</evidence>
<keyword evidence="2 4" id="KW-0732">Signal</keyword>
<dbReference type="RefSeq" id="WP_309937543.1">
    <property type="nucleotide sequence ID" value="NZ_AP025305.1"/>
</dbReference>
<comment type="caution">
    <text evidence="5">The sequence shown here is derived from an EMBL/GenBank/DDBJ whole genome shotgun (WGS) entry which is preliminary data.</text>
</comment>
<dbReference type="GO" id="GO:0005829">
    <property type="term" value="C:cytosol"/>
    <property type="evidence" value="ECO:0007669"/>
    <property type="project" value="TreeGrafter"/>
</dbReference>
<keyword evidence="3" id="KW-0175">Coiled coil</keyword>
<dbReference type="InterPro" id="IPR005632">
    <property type="entry name" value="Chaperone_Skp"/>
</dbReference>
<dbReference type="GO" id="GO:0051082">
    <property type="term" value="F:unfolded protein binding"/>
    <property type="evidence" value="ECO:0007669"/>
    <property type="project" value="InterPro"/>
</dbReference>
<feature type="chain" id="PRO_5042272510" evidence="4">
    <location>
        <begin position="22"/>
        <end position="177"/>
    </location>
</feature>
<proteinExistence type="inferred from homology"/>
<dbReference type="Gene3D" id="3.30.910.20">
    <property type="entry name" value="Skp domain"/>
    <property type="match status" value="1"/>
</dbReference>
<dbReference type="PANTHER" id="PTHR35089">
    <property type="entry name" value="CHAPERONE PROTEIN SKP"/>
    <property type="match status" value="1"/>
</dbReference>
<comment type="similarity">
    <text evidence="1">Belongs to the Skp family.</text>
</comment>
<feature type="coiled-coil region" evidence="3">
    <location>
        <begin position="42"/>
        <end position="106"/>
    </location>
</feature>
<feature type="signal peptide" evidence="4">
    <location>
        <begin position="1"/>
        <end position="21"/>
    </location>
</feature>
<dbReference type="AlphaFoldDB" id="A0AAE4BPK2"/>
<evidence type="ECO:0000256" key="3">
    <source>
        <dbReference type="SAM" id="Coils"/>
    </source>
</evidence>
<gene>
    <name evidence="5" type="ORF">HNQ88_001050</name>
</gene>
<name>A0AAE4BPK2_9BACT</name>
<dbReference type="Pfam" id="PF03938">
    <property type="entry name" value="OmpH"/>
    <property type="match status" value="1"/>
</dbReference>
<dbReference type="SMART" id="SM00935">
    <property type="entry name" value="OmpH"/>
    <property type="match status" value="1"/>
</dbReference>
<dbReference type="GO" id="GO:0050821">
    <property type="term" value="P:protein stabilization"/>
    <property type="evidence" value="ECO:0007669"/>
    <property type="project" value="TreeGrafter"/>
</dbReference>
<evidence type="ECO:0000313" key="6">
    <source>
        <dbReference type="Proteomes" id="UP001185092"/>
    </source>
</evidence>
<reference evidence="5" key="1">
    <citation type="submission" date="2023-07" db="EMBL/GenBank/DDBJ databases">
        <title>Genomic Encyclopedia of Type Strains, Phase IV (KMG-IV): sequencing the most valuable type-strain genomes for metagenomic binning, comparative biology and taxonomic classification.</title>
        <authorList>
            <person name="Goeker M."/>
        </authorList>
    </citation>
    <scope>NUCLEOTIDE SEQUENCE</scope>
    <source>
        <strain evidence="5">DSM 26174</strain>
    </source>
</reference>
<dbReference type="PANTHER" id="PTHR35089:SF1">
    <property type="entry name" value="CHAPERONE PROTEIN SKP"/>
    <property type="match status" value="1"/>
</dbReference>
<protein>
    <submittedName>
        <fullName evidence="5">Outer membrane protein</fullName>
    </submittedName>
</protein>
<evidence type="ECO:0000256" key="2">
    <source>
        <dbReference type="ARBA" id="ARBA00022729"/>
    </source>
</evidence>
<dbReference type="SUPFAM" id="SSF111384">
    <property type="entry name" value="OmpH-like"/>
    <property type="match status" value="1"/>
</dbReference>
<evidence type="ECO:0000313" key="5">
    <source>
        <dbReference type="EMBL" id="MDR6238074.1"/>
    </source>
</evidence>